<reference evidence="2" key="1">
    <citation type="submission" date="2022-10" db="EMBL/GenBank/DDBJ databases">
        <title>Genome assembly of Pristionchus species.</title>
        <authorList>
            <person name="Yoshida K."/>
            <person name="Sommer R.J."/>
        </authorList>
    </citation>
    <scope>NUCLEOTIDE SEQUENCE [LARGE SCALE GENOMIC DNA]</scope>
    <source>
        <strain evidence="2">RS5460</strain>
    </source>
</reference>
<keyword evidence="2" id="KW-1185">Reference proteome</keyword>
<evidence type="ECO:0000313" key="2">
    <source>
        <dbReference type="Proteomes" id="UP001328107"/>
    </source>
</evidence>
<accession>A0AAN4YXN2</accession>
<dbReference type="Proteomes" id="UP001328107">
    <property type="component" value="Unassembled WGS sequence"/>
</dbReference>
<evidence type="ECO:0000313" key="1">
    <source>
        <dbReference type="EMBL" id="GMR30862.1"/>
    </source>
</evidence>
<dbReference type="EMBL" id="BTRK01000001">
    <property type="protein sequence ID" value="GMR30862.1"/>
    <property type="molecule type" value="Genomic_DNA"/>
</dbReference>
<organism evidence="1 2">
    <name type="scientific">Pristionchus mayeri</name>
    <dbReference type="NCBI Taxonomy" id="1317129"/>
    <lineage>
        <taxon>Eukaryota</taxon>
        <taxon>Metazoa</taxon>
        <taxon>Ecdysozoa</taxon>
        <taxon>Nematoda</taxon>
        <taxon>Chromadorea</taxon>
        <taxon>Rhabditida</taxon>
        <taxon>Rhabditina</taxon>
        <taxon>Diplogasteromorpha</taxon>
        <taxon>Diplogasteroidea</taxon>
        <taxon>Neodiplogasteridae</taxon>
        <taxon>Pristionchus</taxon>
    </lineage>
</organism>
<gene>
    <name evidence="1" type="ORF">PMAYCL1PPCAC_01057</name>
</gene>
<sequence length="208" mass="23746">RHRSHPTYCHCSIIDAGESARDAKKRARLSRFFSSFSHIDYVIIDTFNDNKLLDLTMSTIGQLHITKLELRIHSCGKAIQKLILKLAKQHSVRYVSILAKRCSQDSLHTFFKQLARLGASVNIYEAICDNESFDNVLNYLHRPVEYWSAMKSQLEKDGVSLKLSTILDDKFVKIACAINVRTNLACKGMDRDEFHSDATKAGGYYRTK</sequence>
<protein>
    <submittedName>
        <fullName evidence="1">Uncharacterized protein</fullName>
    </submittedName>
</protein>
<proteinExistence type="predicted"/>
<name>A0AAN4YXN2_9BILA</name>
<comment type="caution">
    <text evidence="1">The sequence shown here is derived from an EMBL/GenBank/DDBJ whole genome shotgun (WGS) entry which is preliminary data.</text>
</comment>
<dbReference type="AlphaFoldDB" id="A0AAN4YXN2"/>
<feature type="non-terminal residue" evidence="1">
    <location>
        <position position="1"/>
    </location>
</feature>